<proteinExistence type="predicted"/>
<name>A0ABD0V232_DENTH</name>
<dbReference type="Proteomes" id="UP001552299">
    <property type="component" value="Unassembled WGS sequence"/>
</dbReference>
<keyword evidence="2" id="KW-1185">Reference proteome</keyword>
<protein>
    <submittedName>
        <fullName evidence="1">Uncharacterized protein</fullName>
    </submittedName>
</protein>
<gene>
    <name evidence="1" type="ORF">M5K25_014206</name>
</gene>
<dbReference type="EMBL" id="JANQDX010000011">
    <property type="protein sequence ID" value="KAL0916677.1"/>
    <property type="molecule type" value="Genomic_DNA"/>
</dbReference>
<sequence length="109" mass="11667">MVMIVMERCSGCADPLMLTLRSAAEPPFQILAFASLGWSRLASRVGASLFENASSNSSDSQGLFFFPFDERSQAASSGSSPSLLRGRRSAFAAASRNLQGLGIQLFGLW</sequence>
<dbReference type="AlphaFoldDB" id="A0ABD0V232"/>
<accession>A0ABD0V232</accession>
<evidence type="ECO:0000313" key="1">
    <source>
        <dbReference type="EMBL" id="KAL0916677.1"/>
    </source>
</evidence>
<reference evidence="1 2" key="1">
    <citation type="journal article" date="2024" name="Plant Biotechnol. J.">
        <title>Dendrobium thyrsiflorum genome and its molecular insights into genes involved in important horticultural traits.</title>
        <authorList>
            <person name="Chen B."/>
            <person name="Wang J.Y."/>
            <person name="Zheng P.J."/>
            <person name="Li K.L."/>
            <person name="Liang Y.M."/>
            <person name="Chen X.F."/>
            <person name="Zhang C."/>
            <person name="Zhao X."/>
            <person name="He X."/>
            <person name="Zhang G.Q."/>
            <person name="Liu Z.J."/>
            <person name="Xu Q."/>
        </authorList>
    </citation>
    <scope>NUCLEOTIDE SEQUENCE [LARGE SCALE GENOMIC DNA]</scope>
    <source>
        <strain evidence="1">GZMU011</strain>
    </source>
</reference>
<organism evidence="1 2">
    <name type="scientific">Dendrobium thyrsiflorum</name>
    <name type="common">Pinecone-like raceme dendrobium</name>
    <name type="synonym">Orchid</name>
    <dbReference type="NCBI Taxonomy" id="117978"/>
    <lineage>
        <taxon>Eukaryota</taxon>
        <taxon>Viridiplantae</taxon>
        <taxon>Streptophyta</taxon>
        <taxon>Embryophyta</taxon>
        <taxon>Tracheophyta</taxon>
        <taxon>Spermatophyta</taxon>
        <taxon>Magnoliopsida</taxon>
        <taxon>Liliopsida</taxon>
        <taxon>Asparagales</taxon>
        <taxon>Orchidaceae</taxon>
        <taxon>Epidendroideae</taxon>
        <taxon>Malaxideae</taxon>
        <taxon>Dendrobiinae</taxon>
        <taxon>Dendrobium</taxon>
    </lineage>
</organism>
<evidence type="ECO:0000313" key="2">
    <source>
        <dbReference type="Proteomes" id="UP001552299"/>
    </source>
</evidence>
<comment type="caution">
    <text evidence="1">The sequence shown here is derived from an EMBL/GenBank/DDBJ whole genome shotgun (WGS) entry which is preliminary data.</text>
</comment>